<dbReference type="InterPro" id="IPR036010">
    <property type="entry name" value="2Fe-2S_ferredoxin-like_sf"/>
</dbReference>
<gene>
    <name evidence="3" type="ORF">DFR29_101111</name>
</gene>
<reference evidence="3 4" key="1">
    <citation type="submission" date="2019-03" db="EMBL/GenBank/DDBJ databases">
        <title>Genomic Encyclopedia of Type Strains, Phase IV (KMG-IV): sequencing the most valuable type-strain genomes for metagenomic binning, comparative biology and taxonomic classification.</title>
        <authorList>
            <person name="Goeker M."/>
        </authorList>
    </citation>
    <scope>NUCLEOTIDE SEQUENCE [LARGE SCALE GENOMIC DNA]</scope>
    <source>
        <strain evidence="3 4">DSM 21667</strain>
    </source>
</reference>
<dbReference type="SUPFAM" id="SSF54292">
    <property type="entry name" value="2Fe-2S ferredoxin-like"/>
    <property type="match status" value="1"/>
</dbReference>
<accession>A0A4R6Z9B5</accession>
<feature type="domain" description="2Fe-2S ferredoxin-type" evidence="2">
    <location>
        <begin position="3"/>
        <end position="81"/>
    </location>
</feature>
<dbReference type="OrthoDB" id="573392at2"/>
<dbReference type="EMBL" id="SNZH01000001">
    <property type="protein sequence ID" value="TDR48491.1"/>
    <property type="molecule type" value="Genomic_DNA"/>
</dbReference>
<dbReference type="PROSITE" id="PS51085">
    <property type="entry name" value="2FE2S_FER_2"/>
    <property type="match status" value="1"/>
</dbReference>
<evidence type="ECO:0000313" key="4">
    <source>
        <dbReference type="Proteomes" id="UP000295293"/>
    </source>
</evidence>
<proteinExistence type="predicted"/>
<dbReference type="RefSeq" id="WP_133816615.1">
    <property type="nucleotide sequence ID" value="NZ_SNZH01000001.1"/>
</dbReference>
<dbReference type="GO" id="GO:0016491">
    <property type="term" value="F:oxidoreductase activity"/>
    <property type="evidence" value="ECO:0007669"/>
    <property type="project" value="UniProtKB-KW"/>
</dbReference>
<comment type="caution">
    <text evidence="3">The sequence shown here is derived from an EMBL/GenBank/DDBJ whole genome shotgun (WGS) entry which is preliminary data.</text>
</comment>
<dbReference type="Pfam" id="PF13510">
    <property type="entry name" value="Fer2_4"/>
    <property type="match status" value="1"/>
</dbReference>
<protein>
    <submittedName>
        <fullName evidence="3">2Fe-2S iron-sulfur cluster protein</fullName>
    </submittedName>
</protein>
<dbReference type="Gene3D" id="3.10.20.440">
    <property type="entry name" value="2Fe-2S iron-sulphur cluster binding domain, sarcosine oxidase, alpha subunit, N-terminal domain"/>
    <property type="match status" value="1"/>
</dbReference>
<dbReference type="InterPro" id="IPR001041">
    <property type="entry name" value="2Fe-2S_ferredoxin-type"/>
</dbReference>
<name>A0A4R6Z9B5_9GAMM</name>
<evidence type="ECO:0000256" key="1">
    <source>
        <dbReference type="ARBA" id="ARBA00023002"/>
    </source>
</evidence>
<evidence type="ECO:0000313" key="3">
    <source>
        <dbReference type="EMBL" id="TDR48491.1"/>
    </source>
</evidence>
<keyword evidence="4" id="KW-1185">Reference proteome</keyword>
<evidence type="ECO:0000259" key="2">
    <source>
        <dbReference type="PROSITE" id="PS51085"/>
    </source>
</evidence>
<sequence>MPPEISVRIDGEDVRVRGDCSVAAALRQAGYAATRLAHDGSRRAACCGMGICFECRVQIDGRERLACLTPVAAGMEIWRDA</sequence>
<dbReference type="InterPro" id="IPR042204">
    <property type="entry name" value="2Fe-2S-bd_N"/>
</dbReference>
<dbReference type="AlphaFoldDB" id="A0A4R6Z9B5"/>
<keyword evidence="1" id="KW-0560">Oxidoreductase</keyword>
<dbReference type="Proteomes" id="UP000295293">
    <property type="component" value="Unassembled WGS sequence"/>
</dbReference>
<dbReference type="GO" id="GO:0051536">
    <property type="term" value="F:iron-sulfur cluster binding"/>
    <property type="evidence" value="ECO:0007669"/>
    <property type="project" value="InterPro"/>
</dbReference>
<organism evidence="3 4">
    <name type="scientific">Tahibacter aquaticus</name>
    <dbReference type="NCBI Taxonomy" id="520092"/>
    <lineage>
        <taxon>Bacteria</taxon>
        <taxon>Pseudomonadati</taxon>
        <taxon>Pseudomonadota</taxon>
        <taxon>Gammaproteobacteria</taxon>
        <taxon>Lysobacterales</taxon>
        <taxon>Rhodanobacteraceae</taxon>
        <taxon>Tahibacter</taxon>
    </lineage>
</organism>